<comment type="subunit">
    <text evidence="2">Interacts with ribosomal protein uL14 (rplN).</text>
</comment>
<dbReference type="AlphaFoldDB" id="A0A1V1PH79"/>
<keyword evidence="2" id="KW-0678">Repressor</keyword>
<name>A0A1V1PH79_9BACT</name>
<dbReference type="InterPro" id="IPR043519">
    <property type="entry name" value="NT_sf"/>
</dbReference>
<dbReference type="EMBL" id="ATBP01000014">
    <property type="protein sequence ID" value="ETR74262.1"/>
    <property type="molecule type" value="Genomic_DNA"/>
</dbReference>
<evidence type="ECO:0000256" key="2">
    <source>
        <dbReference type="HAMAP-Rule" id="MF_01477"/>
    </source>
</evidence>
<dbReference type="GO" id="GO:0017148">
    <property type="term" value="P:negative regulation of translation"/>
    <property type="evidence" value="ECO:0007669"/>
    <property type="project" value="UniProtKB-UniRule"/>
</dbReference>
<organism evidence="3 4">
    <name type="scientific">Candidatus Magnetoglobus multicellularis str. Araruama</name>
    <dbReference type="NCBI Taxonomy" id="890399"/>
    <lineage>
        <taxon>Bacteria</taxon>
        <taxon>Pseudomonadati</taxon>
        <taxon>Thermodesulfobacteriota</taxon>
        <taxon>Desulfobacteria</taxon>
        <taxon>Desulfobacterales</taxon>
        <taxon>Desulfobacteraceae</taxon>
        <taxon>Candidatus Magnetoglobus</taxon>
    </lineage>
</organism>
<comment type="function">
    <text evidence="2">Functions as a ribosomal silencing factor. Interacts with ribosomal protein uL14 (rplN), blocking formation of intersubunit bridge B8. Prevents association of the 30S and 50S ribosomal subunits and the formation of functional ribosomes, thus repressing translation.</text>
</comment>
<dbReference type="InterPro" id="IPR004394">
    <property type="entry name" value="Iojap/RsfS/C7orf30"/>
</dbReference>
<dbReference type="Proteomes" id="UP000189670">
    <property type="component" value="Unassembled WGS sequence"/>
</dbReference>
<accession>A0A1V1PH79</accession>
<evidence type="ECO:0000313" key="3">
    <source>
        <dbReference type="EMBL" id="ETR74262.1"/>
    </source>
</evidence>
<dbReference type="Pfam" id="PF02410">
    <property type="entry name" value="RsfS"/>
    <property type="match status" value="1"/>
</dbReference>
<comment type="caution">
    <text evidence="3">The sequence shown here is derived from an EMBL/GenBank/DDBJ whole genome shotgun (WGS) entry which is preliminary data.</text>
</comment>
<dbReference type="GO" id="GO:0042256">
    <property type="term" value="P:cytosolic ribosome assembly"/>
    <property type="evidence" value="ECO:0007669"/>
    <property type="project" value="UniProtKB-UniRule"/>
</dbReference>
<comment type="similarity">
    <text evidence="1 2">Belongs to the Iojap/RsfS family.</text>
</comment>
<dbReference type="PANTHER" id="PTHR21043:SF0">
    <property type="entry name" value="MITOCHONDRIAL ASSEMBLY OF RIBOSOMAL LARGE SUBUNIT PROTEIN 1"/>
    <property type="match status" value="1"/>
</dbReference>
<dbReference type="GO" id="GO:0005737">
    <property type="term" value="C:cytoplasm"/>
    <property type="evidence" value="ECO:0007669"/>
    <property type="project" value="UniProtKB-SubCell"/>
</dbReference>
<gene>
    <name evidence="2" type="primary">rsfS</name>
    <name evidence="3" type="ORF">OMM_06426</name>
</gene>
<keyword evidence="2" id="KW-0810">Translation regulation</keyword>
<sequence>MIKNYIKQGICMTSNTIDSYLKPYVDALLERKSIHPVLLNIQGLTSYADSLLIASAKSNRQVKAIAEHIELTLKKKNIRALHIEGATEGHWVLMDYGDVIVHIFYEPERKFYDLEGLWSEVEPIALEEQSGTS</sequence>
<reference evidence="4" key="1">
    <citation type="submission" date="2012-11" db="EMBL/GenBank/DDBJ databases">
        <authorList>
            <person name="Lucero-Rivera Y.E."/>
            <person name="Tovar-Ramirez D."/>
        </authorList>
    </citation>
    <scope>NUCLEOTIDE SEQUENCE [LARGE SCALE GENOMIC DNA]</scope>
    <source>
        <strain evidence="4">Araruama</strain>
    </source>
</reference>
<evidence type="ECO:0000256" key="1">
    <source>
        <dbReference type="ARBA" id="ARBA00010574"/>
    </source>
</evidence>
<protein>
    <recommendedName>
        <fullName evidence="2">Ribosomal silencing factor RsfS</fullName>
    </recommendedName>
</protein>
<proteinExistence type="inferred from homology"/>
<dbReference type="HAMAP" id="MF_01477">
    <property type="entry name" value="Iojap_RsfS"/>
    <property type="match status" value="1"/>
</dbReference>
<dbReference type="NCBIfam" id="TIGR00090">
    <property type="entry name" value="rsfS_iojap_ybeB"/>
    <property type="match status" value="1"/>
</dbReference>
<comment type="subcellular location">
    <subcellularLocation>
        <location evidence="2">Cytoplasm</location>
    </subcellularLocation>
</comment>
<dbReference type="PANTHER" id="PTHR21043">
    <property type="entry name" value="IOJAP SUPERFAMILY ORTHOLOG"/>
    <property type="match status" value="1"/>
</dbReference>
<dbReference type="GO" id="GO:0043023">
    <property type="term" value="F:ribosomal large subunit binding"/>
    <property type="evidence" value="ECO:0007669"/>
    <property type="project" value="TreeGrafter"/>
</dbReference>
<keyword evidence="2" id="KW-0963">Cytoplasm</keyword>
<dbReference type="SUPFAM" id="SSF81301">
    <property type="entry name" value="Nucleotidyltransferase"/>
    <property type="match status" value="1"/>
</dbReference>
<dbReference type="Gene3D" id="3.30.460.10">
    <property type="entry name" value="Beta Polymerase, domain 2"/>
    <property type="match status" value="1"/>
</dbReference>
<evidence type="ECO:0000313" key="4">
    <source>
        <dbReference type="Proteomes" id="UP000189670"/>
    </source>
</evidence>
<dbReference type="GO" id="GO:0090071">
    <property type="term" value="P:negative regulation of ribosome biogenesis"/>
    <property type="evidence" value="ECO:0007669"/>
    <property type="project" value="UniProtKB-UniRule"/>
</dbReference>